<protein>
    <submittedName>
        <fullName evidence="1">Uncharacterized protein</fullName>
    </submittedName>
</protein>
<feature type="non-terminal residue" evidence="1">
    <location>
        <position position="41"/>
    </location>
</feature>
<dbReference type="SUPFAM" id="SSF50129">
    <property type="entry name" value="GroES-like"/>
    <property type="match status" value="1"/>
</dbReference>
<reference evidence="1" key="1">
    <citation type="submission" date="2018-05" db="EMBL/GenBank/DDBJ databases">
        <authorList>
            <person name="Lanie J.A."/>
            <person name="Ng W.-L."/>
            <person name="Kazmierczak K.M."/>
            <person name="Andrzejewski T.M."/>
            <person name="Davidsen T.M."/>
            <person name="Wayne K.J."/>
            <person name="Tettelin H."/>
            <person name="Glass J.I."/>
            <person name="Rusch D."/>
            <person name="Podicherti R."/>
            <person name="Tsui H.-C.T."/>
            <person name="Winkler M.E."/>
        </authorList>
    </citation>
    <scope>NUCLEOTIDE SEQUENCE</scope>
</reference>
<organism evidence="1">
    <name type="scientific">marine metagenome</name>
    <dbReference type="NCBI Taxonomy" id="408172"/>
    <lineage>
        <taxon>unclassified sequences</taxon>
        <taxon>metagenomes</taxon>
        <taxon>ecological metagenomes</taxon>
    </lineage>
</organism>
<dbReference type="InterPro" id="IPR011032">
    <property type="entry name" value="GroES-like_sf"/>
</dbReference>
<name>A0A382JJ32_9ZZZZ</name>
<proteinExistence type="predicted"/>
<dbReference type="EMBL" id="UINC01074811">
    <property type="protein sequence ID" value="SVC12374.1"/>
    <property type="molecule type" value="Genomic_DNA"/>
</dbReference>
<accession>A0A382JJ32</accession>
<sequence>MKAVVFESFGGKLNIQDVKKPMPKSHGVVIRVKATGVCRSD</sequence>
<dbReference type="AlphaFoldDB" id="A0A382JJ32"/>
<evidence type="ECO:0000313" key="1">
    <source>
        <dbReference type="EMBL" id="SVC12374.1"/>
    </source>
</evidence>
<dbReference type="Gene3D" id="3.90.180.10">
    <property type="entry name" value="Medium-chain alcohol dehydrogenases, catalytic domain"/>
    <property type="match status" value="1"/>
</dbReference>
<gene>
    <name evidence="1" type="ORF">METZ01_LOCUS265228</name>
</gene>